<dbReference type="Gene3D" id="4.10.240.10">
    <property type="entry name" value="Zn(2)-C6 fungal-type DNA-binding domain"/>
    <property type="match status" value="1"/>
</dbReference>
<dbReference type="InterPro" id="IPR051127">
    <property type="entry name" value="Fungal_SecMet_Regulators"/>
</dbReference>
<feature type="region of interest" description="Disordered" evidence="5">
    <location>
        <begin position="75"/>
        <end position="104"/>
    </location>
</feature>
<dbReference type="EMBL" id="MU857249">
    <property type="protein sequence ID" value="KAK4148836.1"/>
    <property type="molecule type" value="Genomic_DNA"/>
</dbReference>
<feature type="compositionally biased region" description="Polar residues" evidence="5">
    <location>
        <begin position="155"/>
        <end position="164"/>
    </location>
</feature>
<accession>A0AAN6ZTX7</accession>
<evidence type="ECO:0000313" key="8">
    <source>
        <dbReference type="Proteomes" id="UP001302745"/>
    </source>
</evidence>
<dbReference type="PROSITE" id="PS00463">
    <property type="entry name" value="ZN2_CY6_FUNGAL_1"/>
    <property type="match status" value="1"/>
</dbReference>
<dbReference type="CDD" id="cd12148">
    <property type="entry name" value="fungal_TF_MHR"/>
    <property type="match status" value="1"/>
</dbReference>
<dbReference type="SMART" id="SM00066">
    <property type="entry name" value="GAL4"/>
    <property type="match status" value="1"/>
</dbReference>
<keyword evidence="4" id="KW-0539">Nucleus</keyword>
<gene>
    <name evidence="7" type="ORF">C8A00DRAFT_47425</name>
</gene>
<evidence type="ECO:0000256" key="1">
    <source>
        <dbReference type="ARBA" id="ARBA00022723"/>
    </source>
</evidence>
<keyword evidence="3" id="KW-0804">Transcription</keyword>
<reference evidence="7" key="1">
    <citation type="journal article" date="2023" name="Mol. Phylogenet. Evol.">
        <title>Genome-scale phylogeny and comparative genomics of the fungal order Sordariales.</title>
        <authorList>
            <person name="Hensen N."/>
            <person name="Bonometti L."/>
            <person name="Westerberg I."/>
            <person name="Brannstrom I.O."/>
            <person name="Guillou S."/>
            <person name="Cros-Aarteil S."/>
            <person name="Calhoun S."/>
            <person name="Haridas S."/>
            <person name="Kuo A."/>
            <person name="Mondo S."/>
            <person name="Pangilinan J."/>
            <person name="Riley R."/>
            <person name="LaButti K."/>
            <person name="Andreopoulos B."/>
            <person name="Lipzen A."/>
            <person name="Chen C."/>
            <person name="Yan M."/>
            <person name="Daum C."/>
            <person name="Ng V."/>
            <person name="Clum A."/>
            <person name="Steindorff A."/>
            <person name="Ohm R.A."/>
            <person name="Martin F."/>
            <person name="Silar P."/>
            <person name="Natvig D.O."/>
            <person name="Lalanne C."/>
            <person name="Gautier V."/>
            <person name="Ament-Velasquez S.L."/>
            <person name="Kruys A."/>
            <person name="Hutchinson M.I."/>
            <person name="Powell A.J."/>
            <person name="Barry K."/>
            <person name="Miller A.N."/>
            <person name="Grigoriev I.V."/>
            <person name="Debuchy R."/>
            <person name="Gladieux P."/>
            <person name="Hiltunen Thoren M."/>
            <person name="Johannesson H."/>
        </authorList>
    </citation>
    <scope>NUCLEOTIDE SEQUENCE</scope>
    <source>
        <strain evidence="7">CBS 538.74</strain>
    </source>
</reference>
<feature type="compositionally biased region" description="Low complexity" evidence="5">
    <location>
        <begin position="84"/>
        <end position="93"/>
    </location>
</feature>
<organism evidence="7 8">
    <name type="scientific">Chaetomidium leptoderma</name>
    <dbReference type="NCBI Taxonomy" id="669021"/>
    <lineage>
        <taxon>Eukaryota</taxon>
        <taxon>Fungi</taxon>
        <taxon>Dikarya</taxon>
        <taxon>Ascomycota</taxon>
        <taxon>Pezizomycotina</taxon>
        <taxon>Sordariomycetes</taxon>
        <taxon>Sordariomycetidae</taxon>
        <taxon>Sordariales</taxon>
        <taxon>Chaetomiaceae</taxon>
        <taxon>Chaetomidium</taxon>
    </lineage>
</organism>
<keyword evidence="1" id="KW-0479">Metal-binding</keyword>
<dbReference type="SUPFAM" id="SSF57701">
    <property type="entry name" value="Zn2/Cys6 DNA-binding domain"/>
    <property type="match status" value="1"/>
</dbReference>
<protein>
    <submittedName>
        <fullName evidence="7">Fungal-specific transcription factor domain protein</fullName>
    </submittedName>
</protein>
<feature type="region of interest" description="Disordered" evidence="5">
    <location>
        <begin position="145"/>
        <end position="169"/>
    </location>
</feature>
<reference evidence="7" key="2">
    <citation type="submission" date="2023-05" db="EMBL/GenBank/DDBJ databases">
        <authorList>
            <consortium name="Lawrence Berkeley National Laboratory"/>
            <person name="Steindorff A."/>
            <person name="Hensen N."/>
            <person name="Bonometti L."/>
            <person name="Westerberg I."/>
            <person name="Brannstrom I.O."/>
            <person name="Guillou S."/>
            <person name="Cros-Aarteil S."/>
            <person name="Calhoun S."/>
            <person name="Haridas S."/>
            <person name="Kuo A."/>
            <person name="Mondo S."/>
            <person name="Pangilinan J."/>
            <person name="Riley R."/>
            <person name="Labutti K."/>
            <person name="Andreopoulos B."/>
            <person name="Lipzen A."/>
            <person name="Chen C."/>
            <person name="Yanf M."/>
            <person name="Daum C."/>
            <person name="Ng V."/>
            <person name="Clum A."/>
            <person name="Ohm R."/>
            <person name="Martin F."/>
            <person name="Silar P."/>
            <person name="Natvig D."/>
            <person name="Lalanne C."/>
            <person name="Gautier V."/>
            <person name="Ament-Velasquez S.L."/>
            <person name="Kruys A."/>
            <person name="Hutchinson M.I."/>
            <person name="Powell A.J."/>
            <person name="Barry K."/>
            <person name="Miller A.N."/>
            <person name="Grigoriev I.V."/>
            <person name="Debuchy R."/>
            <person name="Gladieux P."/>
            <person name="Thoren M.H."/>
            <person name="Johannesson H."/>
        </authorList>
    </citation>
    <scope>NUCLEOTIDE SEQUENCE</scope>
    <source>
        <strain evidence="7">CBS 538.74</strain>
    </source>
</reference>
<dbReference type="PANTHER" id="PTHR47424">
    <property type="entry name" value="REGULATORY PROTEIN GAL4"/>
    <property type="match status" value="1"/>
</dbReference>
<dbReference type="InterPro" id="IPR036864">
    <property type="entry name" value="Zn2-C6_fun-type_DNA-bd_sf"/>
</dbReference>
<dbReference type="GO" id="GO:0000978">
    <property type="term" value="F:RNA polymerase II cis-regulatory region sequence-specific DNA binding"/>
    <property type="evidence" value="ECO:0007669"/>
    <property type="project" value="TreeGrafter"/>
</dbReference>
<dbReference type="GO" id="GO:0006351">
    <property type="term" value="P:DNA-templated transcription"/>
    <property type="evidence" value="ECO:0007669"/>
    <property type="project" value="InterPro"/>
</dbReference>
<dbReference type="SMART" id="SM00906">
    <property type="entry name" value="Fungal_trans"/>
    <property type="match status" value="1"/>
</dbReference>
<dbReference type="Pfam" id="PF04082">
    <property type="entry name" value="Fungal_trans"/>
    <property type="match status" value="1"/>
</dbReference>
<sequence>MSTSAGPNSTRRAKRGQYSSIACEECRSRKLKCPRAPGSRRCDRCVGRGITCNMSRPPGAARLEKVEEELSRLRQQVADLTSESRGLSLGSGQPSPPSSLTDSPFVASEVRRRVEPHFVGTTRPVFSLNIAKASLALMGVASNQEEADQYDSGPSGAQSPNTLQAAEEEPSRIDPLLLIGVDGVQRLVSVFEDEIGSVYPVLHGSHLVSRASSIYEWARLRGSARFRGTAEEKEVQLLKVVLATALVLDDPGKAKLGQELFESVENGTGRMAMHRHVDLQEIRIMTIMAIYHFFCDEELYAWRTIGIATRLLLEMGLHRRQSLLGNFVDPQERTSALSLFWCMYALERQWGLGTGLPFSLADRDIDPELPEIPPSMPYLQCLTNYGRLCSRVWEALPQFGPHSNTMSPTTASLLDRDIQNWYALVPAQFRLPPPYQPTEPTSRAARNVRTLTYLRGNHLRCLINRQHVLSTHAIITNPTQAQLVVQIAKDSIKAIVSLSKESDVYARHHAVYNPYLVSALAIVLLAVSHAPALFADSCRDDFSSAIDLVRGFSQTSAAGHRLWKSMCGLVSAHETWDAQQATGMETSQVGFQLPAGWDAVGLRDRFDPVVYSTEAHPDMSHVGVDLMGLFNAFDQSYPDVGQKGALSVQDNIPVPAFGGEEGAEMDQISQFFIGLV</sequence>
<dbReference type="GO" id="GO:0008270">
    <property type="term" value="F:zinc ion binding"/>
    <property type="evidence" value="ECO:0007669"/>
    <property type="project" value="InterPro"/>
</dbReference>
<dbReference type="Proteomes" id="UP001302745">
    <property type="component" value="Unassembled WGS sequence"/>
</dbReference>
<evidence type="ECO:0000256" key="5">
    <source>
        <dbReference type="SAM" id="MobiDB-lite"/>
    </source>
</evidence>
<dbReference type="CDD" id="cd00067">
    <property type="entry name" value="GAL4"/>
    <property type="match status" value="1"/>
</dbReference>
<dbReference type="AlphaFoldDB" id="A0AAN6ZTX7"/>
<evidence type="ECO:0000256" key="3">
    <source>
        <dbReference type="ARBA" id="ARBA00023163"/>
    </source>
</evidence>
<dbReference type="PANTHER" id="PTHR47424:SF5">
    <property type="entry name" value="ZN(II)2CYS6 TRANSCRIPTION FACTOR (EUROFUNG)"/>
    <property type="match status" value="1"/>
</dbReference>
<dbReference type="Pfam" id="PF00172">
    <property type="entry name" value="Zn_clus"/>
    <property type="match status" value="1"/>
</dbReference>
<evidence type="ECO:0000256" key="4">
    <source>
        <dbReference type="ARBA" id="ARBA00023242"/>
    </source>
</evidence>
<evidence type="ECO:0000259" key="6">
    <source>
        <dbReference type="PROSITE" id="PS50048"/>
    </source>
</evidence>
<feature type="domain" description="Zn(2)-C6 fungal-type" evidence="6">
    <location>
        <begin position="22"/>
        <end position="54"/>
    </location>
</feature>
<keyword evidence="2" id="KW-0805">Transcription regulation</keyword>
<proteinExistence type="predicted"/>
<dbReference type="InterPro" id="IPR001138">
    <property type="entry name" value="Zn2Cys6_DnaBD"/>
</dbReference>
<evidence type="ECO:0000256" key="2">
    <source>
        <dbReference type="ARBA" id="ARBA00023015"/>
    </source>
</evidence>
<evidence type="ECO:0000313" key="7">
    <source>
        <dbReference type="EMBL" id="KAK4148836.1"/>
    </source>
</evidence>
<dbReference type="InterPro" id="IPR007219">
    <property type="entry name" value="XnlR_reg_dom"/>
</dbReference>
<name>A0AAN6ZTX7_9PEZI</name>
<dbReference type="GO" id="GO:0005634">
    <property type="term" value="C:nucleus"/>
    <property type="evidence" value="ECO:0007669"/>
    <property type="project" value="TreeGrafter"/>
</dbReference>
<keyword evidence="8" id="KW-1185">Reference proteome</keyword>
<dbReference type="GO" id="GO:0000435">
    <property type="term" value="P:positive regulation of transcription from RNA polymerase II promoter by galactose"/>
    <property type="evidence" value="ECO:0007669"/>
    <property type="project" value="TreeGrafter"/>
</dbReference>
<dbReference type="GO" id="GO:0000981">
    <property type="term" value="F:DNA-binding transcription factor activity, RNA polymerase II-specific"/>
    <property type="evidence" value="ECO:0007669"/>
    <property type="project" value="InterPro"/>
</dbReference>
<dbReference type="PROSITE" id="PS50048">
    <property type="entry name" value="ZN2_CY6_FUNGAL_2"/>
    <property type="match status" value="1"/>
</dbReference>
<comment type="caution">
    <text evidence="7">The sequence shown here is derived from an EMBL/GenBank/DDBJ whole genome shotgun (WGS) entry which is preliminary data.</text>
</comment>